<evidence type="ECO:0000256" key="4">
    <source>
        <dbReference type="ARBA" id="ARBA00022833"/>
    </source>
</evidence>
<dbReference type="SUPFAM" id="SSF46565">
    <property type="entry name" value="Chaperone J-domain"/>
    <property type="match status" value="1"/>
</dbReference>
<dbReference type="GO" id="GO:0008270">
    <property type="term" value="F:zinc ion binding"/>
    <property type="evidence" value="ECO:0007669"/>
    <property type="project" value="UniProtKB-KW"/>
</dbReference>
<dbReference type="AlphaFoldDB" id="A0A6A3CYR3"/>
<dbReference type="SUPFAM" id="SSF49493">
    <property type="entry name" value="HSP40/DnaJ peptide-binding domain"/>
    <property type="match status" value="2"/>
</dbReference>
<feature type="domain" description="J" evidence="6">
    <location>
        <begin position="1"/>
        <end position="37"/>
    </location>
</feature>
<dbReference type="GO" id="GO:0051082">
    <property type="term" value="F:unfolded protein binding"/>
    <property type="evidence" value="ECO:0007669"/>
    <property type="project" value="InterPro"/>
</dbReference>
<keyword evidence="9" id="KW-1185">Reference proteome</keyword>
<dbReference type="InterPro" id="IPR036869">
    <property type="entry name" value="J_dom_sf"/>
</dbReference>
<dbReference type="InterPro" id="IPR018253">
    <property type="entry name" value="DnaJ_domain_CS"/>
</dbReference>
<accession>A0A6A3CYR3</accession>
<dbReference type="Pfam" id="PF01556">
    <property type="entry name" value="DnaJ_C"/>
    <property type="match status" value="1"/>
</dbReference>
<gene>
    <name evidence="8" type="ORF">F3Y22_tig00000764pilonHSYRG00139</name>
</gene>
<keyword evidence="3 5" id="KW-0863">Zinc-finger</keyword>
<dbReference type="InterPro" id="IPR002939">
    <property type="entry name" value="DnaJ_C"/>
</dbReference>
<dbReference type="EMBL" id="VEPZ02000069">
    <property type="protein sequence ID" value="KAE8734480.1"/>
    <property type="molecule type" value="Genomic_DNA"/>
</dbReference>
<feature type="zinc finger region" description="CR-type" evidence="5">
    <location>
        <begin position="82"/>
        <end position="163"/>
    </location>
</feature>
<protein>
    <submittedName>
        <fullName evidence="8">DnaJ protein-like protein ANJ1</fullName>
    </submittedName>
</protein>
<dbReference type="CDD" id="cd06257">
    <property type="entry name" value="DnaJ"/>
    <property type="match status" value="1"/>
</dbReference>
<name>A0A6A3CYR3_HIBSY</name>
<dbReference type="FunFam" id="2.10.230.10:FF:000001">
    <property type="entry name" value="DnaJ subfamily A member 2"/>
    <property type="match status" value="1"/>
</dbReference>
<dbReference type="PANTHER" id="PTHR43888">
    <property type="entry name" value="DNAJ-LIKE-2, ISOFORM A-RELATED"/>
    <property type="match status" value="1"/>
</dbReference>
<keyword evidence="2" id="KW-0677">Repeat</keyword>
<evidence type="ECO:0000256" key="2">
    <source>
        <dbReference type="ARBA" id="ARBA00022737"/>
    </source>
</evidence>
<evidence type="ECO:0000313" key="8">
    <source>
        <dbReference type="EMBL" id="KAE8734480.1"/>
    </source>
</evidence>
<evidence type="ECO:0000256" key="1">
    <source>
        <dbReference type="ARBA" id="ARBA00022723"/>
    </source>
</evidence>
<dbReference type="Gene3D" id="2.10.230.10">
    <property type="entry name" value="Heat shock protein DnaJ, cysteine-rich domain"/>
    <property type="match status" value="1"/>
</dbReference>
<dbReference type="Proteomes" id="UP000436088">
    <property type="component" value="Unassembled WGS sequence"/>
</dbReference>
<evidence type="ECO:0000256" key="3">
    <source>
        <dbReference type="ARBA" id="ARBA00022771"/>
    </source>
</evidence>
<evidence type="ECO:0000256" key="5">
    <source>
        <dbReference type="PROSITE-ProRule" id="PRU00546"/>
    </source>
</evidence>
<dbReference type="PROSITE" id="PS00636">
    <property type="entry name" value="DNAJ_1"/>
    <property type="match status" value="1"/>
</dbReference>
<dbReference type="PROSITE" id="PS51188">
    <property type="entry name" value="ZF_CR"/>
    <property type="match status" value="1"/>
</dbReference>
<dbReference type="FunFam" id="2.60.260.20:FF:000003">
    <property type="entry name" value="DnaJ subfamily A member 2"/>
    <property type="match status" value="1"/>
</dbReference>
<evidence type="ECO:0000259" key="6">
    <source>
        <dbReference type="PROSITE" id="PS50076"/>
    </source>
</evidence>
<dbReference type="CDD" id="cd10747">
    <property type="entry name" value="DnaJ_C"/>
    <property type="match status" value="1"/>
</dbReference>
<proteinExistence type="predicted"/>
<evidence type="ECO:0000313" key="9">
    <source>
        <dbReference type="Proteomes" id="UP000436088"/>
    </source>
</evidence>
<organism evidence="8 9">
    <name type="scientific">Hibiscus syriacus</name>
    <name type="common">Rose of Sharon</name>
    <dbReference type="NCBI Taxonomy" id="106335"/>
    <lineage>
        <taxon>Eukaryota</taxon>
        <taxon>Viridiplantae</taxon>
        <taxon>Streptophyta</taxon>
        <taxon>Embryophyta</taxon>
        <taxon>Tracheophyta</taxon>
        <taxon>Spermatophyta</taxon>
        <taxon>Magnoliopsida</taxon>
        <taxon>eudicotyledons</taxon>
        <taxon>Gunneridae</taxon>
        <taxon>Pentapetalae</taxon>
        <taxon>rosids</taxon>
        <taxon>malvids</taxon>
        <taxon>Malvales</taxon>
        <taxon>Malvaceae</taxon>
        <taxon>Malvoideae</taxon>
        <taxon>Hibiscus</taxon>
    </lineage>
</organism>
<comment type="caution">
    <text evidence="8">The sequence shown here is derived from an EMBL/GenBank/DDBJ whole genome shotgun (WGS) entry which is preliminary data.</text>
</comment>
<dbReference type="GO" id="GO:0030544">
    <property type="term" value="F:Hsp70 protein binding"/>
    <property type="evidence" value="ECO:0007669"/>
    <property type="project" value="InterPro"/>
</dbReference>
<dbReference type="InterPro" id="IPR044713">
    <property type="entry name" value="DNJA1/2-like"/>
</dbReference>
<keyword evidence="1 5" id="KW-0479">Metal-binding</keyword>
<reference evidence="8" key="1">
    <citation type="submission" date="2019-09" db="EMBL/GenBank/DDBJ databases">
        <title>Draft genome information of white flower Hibiscus syriacus.</title>
        <authorList>
            <person name="Kim Y.-M."/>
        </authorList>
    </citation>
    <scope>NUCLEOTIDE SEQUENCE [LARGE SCALE GENOMIC DNA]</scope>
    <source>
        <strain evidence="8">YM2019G1</strain>
    </source>
</reference>
<dbReference type="Gene3D" id="1.10.287.110">
    <property type="entry name" value="DnaJ domain"/>
    <property type="match status" value="1"/>
</dbReference>
<dbReference type="InterPro" id="IPR036410">
    <property type="entry name" value="HSP_DnaJ_Cys-rich_dom_sf"/>
</dbReference>
<sequence>MKNHPDKGGDAEKFKELTEAYEVLSDPEMRKIYDLYRHEDPTEEIGEDASSDDDPNFSGRMKKRGIDVVHPLEVSLEDLYNGATKKFSVPRNVLCGKCRGKGRKGTFSKCPACRGLRYKVIEWEGLIPLLAGAACPECRGSGKVYIDLGICPQCKGNKVTQQKKKLKVRIEKGMQHGQKITFKRQADEAPDTGTGDIFVFLEHKRHPTFVRMMDDLQVDCNLSLTEAACGFEFALTHLDGREILIKSKPGEVIKPETFREGQANNPFQYYSRGICPEQCRKINTKLDVGSEELKRRNSEQQQQ</sequence>
<dbReference type="Gene3D" id="2.60.260.20">
    <property type="entry name" value="Urease metallochaperone UreE, N-terminal domain"/>
    <property type="match status" value="2"/>
</dbReference>
<dbReference type="PROSITE" id="PS50076">
    <property type="entry name" value="DNAJ_2"/>
    <property type="match status" value="1"/>
</dbReference>
<dbReference type="InterPro" id="IPR008971">
    <property type="entry name" value="HSP40/DnaJ_pept-bd"/>
</dbReference>
<dbReference type="Pfam" id="PF00226">
    <property type="entry name" value="DnaJ"/>
    <property type="match status" value="1"/>
</dbReference>
<dbReference type="InterPro" id="IPR001305">
    <property type="entry name" value="HSP_DnaJ_Cys-rich_dom"/>
</dbReference>
<feature type="domain" description="CR-type" evidence="7">
    <location>
        <begin position="82"/>
        <end position="163"/>
    </location>
</feature>
<keyword evidence="4 5" id="KW-0862">Zinc</keyword>
<dbReference type="GO" id="GO:0006457">
    <property type="term" value="P:protein folding"/>
    <property type="evidence" value="ECO:0007669"/>
    <property type="project" value="InterPro"/>
</dbReference>
<dbReference type="InterPro" id="IPR001623">
    <property type="entry name" value="DnaJ_domain"/>
</dbReference>
<dbReference type="PRINTS" id="PR00625">
    <property type="entry name" value="JDOMAIN"/>
</dbReference>
<dbReference type="SUPFAM" id="SSF57938">
    <property type="entry name" value="DnaJ/Hsp40 cysteine-rich domain"/>
    <property type="match status" value="1"/>
</dbReference>
<evidence type="ECO:0000259" key="7">
    <source>
        <dbReference type="PROSITE" id="PS51188"/>
    </source>
</evidence>